<dbReference type="PANTHER" id="PTHR37611:SF4">
    <property type="entry name" value="OS06G0538400 PROTEIN"/>
    <property type="match status" value="1"/>
</dbReference>
<protein>
    <submittedName>
        <fullName evidence="1">Uncharacterized protein</fullName>
    </submittedName>
</protein>
<accession>A0A1D1XNZ1</accession>
<reference evidence="1" key="1">
    <citation type="submission" date="2015-07" db="EMBL/GenBank/DDBJ databases">
        <title>Transcriptome Assembly of Anthurium amnicola.</title>
        <authorList>
            <person name="Suzuki J."/>
        </authorList>
    </citation>
    <scope>NUCLEOTIDE SEQUENCE</scope>
</reference>
<name>A0A1D1XNZ1_9ARAE</name>
<feature type="non-terminal residue" evidence="1">
    <location>
        <position position="1"/>
    </location>
</feature>
<dbReference type="PANTHER" id="PTHR37611">
    <property type="entry name" value="VIRUS-SPECIFIC-SIGNALING-PATHWAY REGULATED PROTEIN-RELATED"/>
    <property type="match status" value="1"/>
</dbReference>
<dbReference type="AlphaFoldDB" id="A0A1D1XNZ1"/>
<gene>
    <name evidence="1" type="ORF">g.28722</name>
</gene>
<organism evidence="1">
    <name type="scientific">Anthurium amnicola</name>
    <dbReference type="NCBI Taxonomy" id="1678845"/>
    <lineage>
        <taxon>Eukaryota</taxon>
        <taxon>Viridiplantae</taxon>
        <taxon>Streptophyta</taxon>
        <taxon>Embryophyta</taxon>
        <taxon>Tracheophyta</taxon>
        <taxon>Spermatophyta</taxon>
        <taxon>Magnoliopsida</taxon>
        <taxon>Liliopsida</taxon>
        <taxon>Araceae</taxon>
        <taxon>Pothoideae</taxon>
        <taxon>Potheae</taxon>
        <taxon>Anthurium</taxon>
    </lineage>
</organism>
<evidence type="ECO:0000313" key="1">
    <source>
        <dbReference type="EMBL" id="JAT44108.1"/>
    </source>
</evidence>
<sequence length="161" mass="17869">REREREMSSVSSEPTSEYYCTFGDADVETTDLRDIDMQIEGALLTALLEEWQVEEAIDGHLGFLMTSLDAEMVVATDACSVPGGEPDRGECEDCRLDDLLSEEFDCWEPTCVHADDPFGLVGVDVVPAPWPTDDMSGWYVSSSETNLVGFEDSQGCPPYWH</sequence>
<proteinExistence type="predicted"/>
<dbReference type="EMBL" id="GDJX01023828">
    <property type="protein sequence ID" value="JAT44108.1"/>
    <property type="molecule type" value="Transcribed_RNA"/>
</dbReference>